<dbReference type="AlphaFoldDB" id="A0A1I5RTU5"/>
<evidence type="ECO:0000313" key="2">
    <source>
        <dbReference type="Proteomes" id="UP000242243"/>
    </source>
</evidence>
<dbReference type="STRING" id="306540.SAMN05421839_13427"/>
<protein>
    <submittedName>
        <fullName evidence="1">Uncharacterized protein</fullName>
    </submittedName>
</protein>
<sequence length="29" mass="3429">MGEDQRYINVKKKPTLKTEAAWLRAFNGY</sequence>
<gene>
    <name evidence="1" type="ORF">SAMN05421839_13427</name>
</gene>
<evidence type="ECO:0000313" key="1">
    <source>
        <dbReference type="EMBL" id="SFP61948.1"/>
    </source>
</evidence>
<reference evidence="1 2" key="1">
    <citation type="submission" date="2016-10" db="EMBL/GenBank/DDBJ databases">
        <authorList>
            <person name="de Groot N.N."/>
        </authorList>
    </citation>
    <scope>NUCLEOTIDE SEQUENCE [LARGE SCALE GENOMIC DNA]</scope>
    <source>
        <strain evidence="1 2">DSM 17073</strain>
    </source>
</reference>
<proteinExistence type="predicted"/>
<dbReference type="Proteomes" id="UP000242243">
    <property type="component" value="Unassembled WGS sequence"/>
</dbReference>
<organism evidence="1 2">
    <name type="scientific">Halolactibacillus halophilus</name>
    <dbReference type="NCBI Taxonomy" id="306540"/>
    <lineage>
        <taxon>Bacteria</taxon>
        <taxon>Bacillati</taxon>
        <taxon>Bacillota</taxon>
        <taxon>Bacilli</taxon>
        <taxon>Bacillales</taxon>
        <taxon>Bacillaceae</taxon>
        <taxon>Halolactibacillus</taxon>
    </lineage>
</organism>
<accession>A0A1I5RTU5</accession>
<dbReference type="EMBL" id="FOXC01000034">
    <property type="protein sequence ID" value="SFP61948.1"/>
    <property type="molecule type" value="Genomic_DNA"/>
</dbReference>
<name>A0A1I5RTU5_9BACI</name>